<feature type="transmembrane region" description="Helical" evidence="7">
    <location>
        <begin position="74"/>
        <end position="93"/>
    </location>
</feature>
<feature type="region of interest" description="Disordered" evidence="6">
    <location>
        <begin position="1"/>
        <end position="29"/>
    </location>
</feature>
<evidence type="ECO:0000256" key="6">
    <source>
        <dbReference type="SAM" id="MobiDB-lite"/>
    </source>
</evidence>
<evidence type="ECO:0000256" key="5">
    <source>
        <dbReference type="ARBA" id="ARBA00023136"/>
    </source>
</evidence>
<keyword evidence="5 7" id="KW-0472">Membrane</keyword>
<dbReference type="InterPro" id="IPR019108">
    <property type="entry name" value="Caa3_assmbl_CtaG-rel"/>
</dbReference>
<dbReference type="Pfam" id="PF09678">
    <property type="entry name" value="Caa3_CtaG"/>
    <property type="match status" value="1"/>
</dbReference>
<evidence type="ECO:0008006" key="10">
    <source>
        <dbReference type="Google" id="ProtNLM"/>
    </source>
</evidence>
<organism evidence="8 9">
    <name type="scientific">Flexivirga caeni</name>
    <dbReference type="NCBI Taxonomy" id="2294115"/>
    <lineage>
        <taxon>Bacteria</taxon>
        <taxon>Bacillati</taxon>
        <taxon>Actinomycetota</taxon>
        <taxon>Actinomycetes</taxon>
        <taxon>Micrococcales</taxon>
        <taxon>Dermacoccaceae</taxon>
        <taxon>Flexivirga</taxon>
    </lineage>
</organism>
<evidence type="ECO:0000313" key="8">
    <source>
        <dbReference type="EMBL" id="RNI24755.1"/>
    </source>
</evidence>
<dbReference type="Proteomes" id="UP000271678">
    <property type="component" value="Unassembled WGS sequence"/>
</dbReference>
<evidence type="ECO:0000256" key="7">
    <source>
        <dbReference type="SAM" id="Phobius"/>
    </source>
</evidence>
<feature type="transmembrane region" description="Helical" evidence="7">
    <location>
        <begin position="105"/>
        <end position="129"/>
    </location>
</feature>
<comment type="caution">
    <text evidence="8">The sequence shown here is derived from an EMBL/GenBank/DDBJ whole genome shotgun (WGS) entry which is preliminary data.</text>
</comment>
<accession>A0A3M9MHU6</accession>
<keyword evidence="4 7" id="KW-1133">Transmembrane helix</keyword>
<dbReference type="EMBL" id="RJJQ01000002">
    <property type="protein sequence ID" value="RNI24755.1"/>
    <property type="molecule type" value="Genomic_DNA"/>
</dbReference>
<feature type="transmembrane region" description="Helical" evidence="7">
    <location>
        <begin position="42"/>
        <end position="62"/>
    </location>
</feature>
<reference evidence="8 9" key="1">
    <citation type="submission" date="2018-11" db="EMBL/GenBank/DDBJ databases">
        <title>Draft genome of Simplicispira Flexivirga sp. BO-16.</title>
        <authorList>
            <person name="Im W.T."/>
        </authorList>
    </citation>
    <scope>NUCLEOTIDE SEQUENCE [LARGE SCALE GENOMIC DNA]</scope>
    <source>
        <strain evidence="8 9">BO-16</strain>
    </source>
</reference>
<name>A0A3M9MHU6_9MICO</name>
<evidence type="ECO:0000256" key="4">
    <source>
        <dbReference type="ARBA" id="ARBA00022989"/>
    </source>
</evidence>
<dbReference type="AlphaFoldDB" id="A0A3M9MHU6"/>
<evidence type="ECO:0000313" key="9">
    <source>
        <dbReference type="Proteomes" id="UP000271678"/>
    </source>
</evidence>
<dbReference type="RefSeq" id="WP_123270045.1">
    <property type="nucleotide sequence ID" value="NZ_RJJQ01000002.1"/>
</dbReference>
<dbReference type="GO" id="GO:0005886">
    <property type="term" value="C:plasma membrane"/>
    <property type="evidence" value="ECO:0007669"/>
    <property type="project" value="UniProtKB-SubCell"/>
</dbReference>
<evidence type="ECO:0000256" key="1">
    <source>
        <dbReference type="ARBA" id="ARBA00004651"/>
    </source>
</evidence>
<protein>
    <recommendedName>
        <fullName evidence="10">Cytochrome c oxidase assembly protein</fullName>
    </recommendedName>
</protein>
<keyword evidence="3 7" id="KW-0812">Transmembrane</keyword>
<comment type="subcellular location">
    <subcellularLocation>
        <location evidence="1">Cell membrane</location>
        <topology evidence="1">Multi-pass membrane protein</topology>
    </subcellularLocation>
</comment>
<keyword evidence="2" id="KW-1003">Cell membrane</keyword>
<sequence length="155" mass="16656">MMATDDGANLSRATHGSDGMGDIPTMPQHGGGMPAHSMTGMAPVWVLVPVMLLVTVSYGFAVMRLLRRGDDWPVARMVAFAAGVLTLSLALLPPLGDAMGFTDRILQHLLMAMLAPLAFAMSAPITLALRALPRAGRRRILHVLHSRVAHVWPCR</sequence>
<keyword evidence="9" id="KW-1185">Reference proteome</keyword>
<proteinExistence type="predicted"/>
<evidence type="ECO:0000256" key="3">
    <source>
        <dbReference type="ARBA" id="ARBA00022692"/>
    </source>
</evidence>
<gene>
    <name evidence="8" type="ORF">EFY87_03410</name>
</gene>
<evidence type="ECO:0000256" key="2">
    <source>
        <dbReference type="ARBA" id="ARBA00022475"/>
    </source>
</evidence>